<evidence type="ECO:0000313" key="2">
    <source>
        <dbReference type="EMBL" id="ANW12290.1"/>
    </source>
</evidence>
<feature type="region of interest" description="Disordered" evidence="1">
    <location>
        <begin position="97"/>
        <end position="190"/>
    </location>
</feature>
<gene>
    <name evidence="2" type="primary">masp2.7</name>
</gene>
<organism evidence="2">
    <name type="scientific">Malacosoma sp. alphabaculovirus</name>
    <dbReference type="NCBI Taxonomy" id="1881632"/>
    <lineage>
        <taxon>Viruses</taxon>
        <taxon>Viruses incertae sedis</taxon>
        <taxon>Naldaviricetes</taxon>
        <taxon>Lefavirales</taxon>
        <taxon>Baculoviridae</taxon>
        <taxon>Alphabaculovirus</taxon>
    </lineage>
</organism>
<protein>
    <submittedName>
        <fullName evidence="2">ChaB</fullName>
    </submittedName>
</protein>
<dbReference type="Pfam" id="PF06150">
    <property type="entry name" value="ChaB"/>
    <property type="match status" value="1"/>
</dbReference>
<feature type="compositionally biased region" description="Polar residues" evidence="1">
    <location>
        <begin position="104"/>
        <end position="114"/>
    </location>
</feature>
<feature type="compositionally biased region" description="Acidic residues" evidence="1">
    <location>
        <begin position="142"/>
        <end position="164"/>
    </location>
</feature>
<proteinExistence type="predicted"/>
<feature type="compositionally biased region" description="Basic residues" evidence="1">
    <location>
        <begin position="180"/>
        <end position="190"/>
    </location>
</feature>
<dbReference type="InterPro" id="IPR009317">
    <property type="entry name" value="ChaB"/>
</dbReference>
<evidence type="ECO:0000256" key="1">
    <source>
        <dbReference type="SAM" id="MobiDB-lite"/>
    </source>
</evidence>
<reference evidence="2" key="1">
    <citation type="submission" date="2016-01" db="EMBL/GenBank/DDBJ databases">
        <authorList>
            <person name="Oliw E.H."/>
        </authorList>
    </citation>
    <scope>NUCLEOTIDE SEQUENCE</scope>
    <source>
        <strain evidence="2">164</strain>
    </source>
</reference>
<sequence length="190" mass="22598">MFHLNESFYGQQMPSRAKKLFQKTFKKYHKLDGGDEEIAIHMARQAVEREYTKLDDRWIPIKAAKEIIRHNLTDTDDEDDNDYATAVRRPNLLLNRVGDEDNLSAPSRRQTITKLSPAAKNRQQNSRKRPHRARRDLHTSSEDEEDDYDDENYDDFEDDDDDTNVEYNKPQHYSTLRNGNKNKPRRQFRL</sequence>
<dbReference type="SUPFAM" id="SSF140376">
    <property type="entry name" value="ChaB-like"/>
    <property type="match status" value="1"/>
</dbReference>
<feature type="compositionally biased region" description="Basic residues" evidence="1">
    <location>
        <begin position="125"/>
        <end position="135"/>
    </location>
</feature>
<dbReference type="InterPro" id="IPR037205">
    <property type="entry name" value="ChaB_sf"/>
</dbReference>
<accession>A0A1B1V5L9</accession>
<dbReference type="EMBL" id="KU659594">
    <property type="protein sequence ID" value="ANW12290.1"/>
    <property type="molecule type" value="Genomic_DNA"/>
</dbReference>
<name>A0A1B1V5L9_9ABAC</name>